<feature type="chain" id="PRO_5044759786" description="Secreted protein" evidence="1">
    <location>
        <begin position="25"/>
        <end position="111"/>
    </location>
</feature>
<name>A0ABD1XBH1_9LAMI</name>
<comment type="caution">
    <text evidence="2">The sequence shown here is derived from an EMBL/GenBank/DDBJ whole genome shotgun (WGS) entry which is preliminary data.</text>
</comment>
<feature type="signal peptide" evidence="1">
    <location>
        <begin position="1"/>
        <end position="24"/>
    </location>
</feature>
<evidence type="ECO:0008006" key="4">
    <source>
        <dbReference type="Google" id="ProtNLM"/>
    </source>
</evidence>
<dbReference type="EMBL" id="JBFOLJ010000001">
    <property type="protein sequence ID" value="KAL2559015.1"/>
    <property type="molecule type" value="Genomic_DNA"/>
</dbReference>
<protein>
    <recommendedName>
        <fullName evidence="4">Secreted protein</fullName>
    </recommendedName>
</protein>
<accession>A0ABD1XBH1</accession>
<evidence type="ECO:0000313" key="3">
    <source>
        <dbReference type="Proteomes" id="UP001604277"/>
    </source>
</evidence>
<dbReference type="Proteomes" id="UP001604277">
    <property type="component" value="Unassembled WGS sequence"/>
</dbReference>
<keyword evidence="3" id="KW-1185">Reference proteome</keyword>
<proteinExistence type="predicted"/>
<reference evidence="3" key="1">
    <citation type="submission" date="2024-07" db="EMBL/GenBank/DDBJ databases">
        <title>Two chromosome-level genome assemblies of Korean endemic species Abeliophyllum distichum and Forsythia ovata (Oleaceae).</title>
        <authorList>
            <person name="Jang H."/>
        </authorList>
    </citation>
    <scope>NUCLEOTIDE SEQUENCE [LARGE SCALE GENOMIC DNA]</scope>
</reference>
<organism evidence="2 3">
    <name type="scientific">Forsythia ovata</name>
    <dbReference type="NCBI Taxonomy" id="205694"/>
    <lineage>
        <taxon>Eukaryota</taxon>
        <taxon>Viridiplantae</taxon>
        <taxon>Streptophyta</taxon>
        <taxon>Embryophyta</taxon>
        <taxon>Tracheophyta</taxon>
        <taxon>Spermatophyta</taxon>
        <taxon>Magnoliopsida</taxon>
        <taxon>eudicotyledons</taxon>
        <taxon>Gunneridae</taxon>
        <taxon>Pentapetalae</taxon>
        <taxon>asterids</taxon>
        <taxon>lamiids</taxon>
        <taxon>Lamiales</taxon>
        <taxon>Oleaceae</taxon>
        <taxon>Forsythieae</taxon>
        <taxon>Forsythia</taxon>
    </lineage>
</organism>
<dbReference type="AlphaFoldDB" id="A0ABD1XBH1"/>
<gene>
    <name evidence="2" type="ORF">Fot_03754</name>
</gene>
<keyword evidence="1" id="KW-0732">Signal</keyword>
<evidence type="ECO:0000256" key="1">
    <source>
        <dbReference type="SAM" id="SignalP"/>
    </source>
</evidence>
<sequence length="111" mass="12130">MGRTWLRAWAQFICGLWVRLGSYSGHDIETRGCHGLVGCLGHNLVACSKYGFDVCSEYNLCLCHKHDLHMCSGHDLVACSEHGLCPCHDHVNGQDLVCVQPTTCVLAVSTA</sequence>
<evidence type="ECO:0000313" key="2">
    <source>
        <dbReference type="EMBL" id="KAL2559015.1"/>
    </source>
</evidence>